<keyword evidence="2" id="KW-0812">Transmembrane</keyword>
<feature type="compositionally biased region" description="Low complexity" evidence="1">
    <location>
        <begin position="42"/>
        <end position="58"/>
    </location>
</feature>
<feature type="transmembrane region" description="Helical" evidence="2">
    <location>
        <begin position="147"/>
        <end position="167"/>
    </location>
</feature>
<dbReference type="Proteomes" id="UP000094828">
    <property type="component" value="Unassembled WGS sequence"/>
</dbReference>
<feature type="transmembrane region" description="Helical" evidence="2">
    <location>
        <begin position="547"/>
        <end position="572"/>
    </location>
</feature>
<dbReference type="AlphaFoldDB" id="A0A1C3EN78"/>
<feature type="transmembrane region" description="Helical" evidence="2">
    <location>
        <begin position="490"/>
        <end position="510"/>
    </location>
</feature>
<proteinExistence type="predicted"/>
<reference evidence="4 5" key="1">
    <citation type="submission" date="2016-05" db="EMBL/GenBank/DDBJ databases">
        <title>Genomic and physiological characterization of Planctopirus sp. isolated from fresh water lake.</title>
        <authorList>
            <person name="Subhash Y."/>
            <person name="Ramana C."/>
        </authorList>
    </citation>
    <scope>NUCLEOTIDE SEQUENCE [LARGE SCALE GENOMIC DNA]</scope>
    <source>
        <strain evidence="4 5">JC280</strain>
    </source>
</reference>
<evidence type="ECO:0000313" key="4">
    <source>
        <dbReference type="EMBL" id="ODA34697.1"/>
    </source>
</evidence>
<dbReference type="RefSeq" id="WP_068846168.1">
    <property type="nucleotide sequence ID" value="NZ_LYDR01000039.1"/>
</dbReference>
<keyword evidence="2" id="KW-1133">Transmembrane helix</keyword>
<organism evidence="4 5">
    <name type="scientific">Planctopirus hydrillae</name>
    <dbReference type="NCBI Taxonomy" id="1841610"/>
    <lineage>
        <taxon>Bacteria</taxon>
        <taxon>Pseudomonadati</taxon>
        <taxon>Planctomycetota</taxon>
        <taxon>Planctomycetia</taxon>
        <taxon>Planctomycetales</taxon>
        <taxon>Planctomycetaceae</taxon>
        <taxon>Planctopirus</taxon>
    </lineage>
</organism>
<evidence type="ECO:0000256" key="1">
    <source>
        <dbReference type="SAM" id="MobiDB-lite"/>
    </source>
</evidence>
<keyword evidence="2" id="KW-0472">Membrane</keyword>
<evidence type="ECO:0000256" key="2">
    <source>
        <dbReference type="SAM" id="Phobius"/>
    </source>
</evidence>
<sequence>MPLKVRCKACGTVVTAPDAARGKAIRCPDCESKIPVPAGDQKATASKKGASAKSSKSAAGEDGLANLDLSDLEDSGASICRKCGTEVDPEATECPNCGIDLATGGLGETARKKQMKGPDPDKFYENLWSESWKFALKYKLFAFRTMMYLLVSSTIMFGSAFMLLWVSSPPPRYFWGLIAVVSVMAIPGWFWFLDTEIIKATMERKDKLPRINFDFFLCSSLGLQAVAWQLAFALPLLAIPYLLGWFVIVPMEGLPLSVKIAYFLAWQIPIASLLPAVMSHMSMPVSYPGWMFWKLLPAYFKTIKASWTWTGMFLLTNLLPIIFLGLIIGLSAEPLVELAKTMDNNGQIVYAKWQVENNPIKADKPGGVAPTNPYEAKSKEEIKPPNYLSLILPSIFWVLACLSASWTAVFNMRTNGQFAYFNKNRLGLIGRAKEYKYVAKEKTDEDEVAKPKGVVDAVAVVMVCGILGAVGGLVTSSLADLPFPTLPTMAFGAASGFALASFIGWCVMLAPAFRASMAIGLLMIFFPLIGAILLYNKEPEETKFGLTAFLGGALLEGIAFGVFFVTAVKAVIDAIPPPDPAAGAAPALWLMNLSSLGQWFGC</sequence>
<feature type="transmembrane region" description="Helical" evidence="2">
    <location>
        <begin position="263"/>
        <end position="287"/>
    </location>
</feature>
<dbReference type="OrthoDB" id="261253at2"/>
<dbReference type="InterPro" id="IPR026870">
    <property type="entry name" value="Zinc_ribbon_dom"/>
</dbReference>
<dbReference type="EMBL" id="LYDR01000039">
    <property type="protein sequence ID" value="ODA34697.1"/>
    <property type="molecule type" value="Genomic_DNA"/>
</dbReference>
<evidence type="ECO:0000259" key="3">
    <source>
        <dbReference type="Pfam" id="PF13240"/>
    </source>
</evidence>
<protein>
    <recommendedName>
        <fullName evidence="3">Zinc-ribbon domain-containing protein</fullName>
    </recommendedName>
</protein>
<comment type="caution">
    <text evidence="4">The sequence shown here is derived from an EMBL/GenBank/DDBJ whole genome shotgun (WGS) entry which is preliminary data.</text>
</comment>
<feature type="transmembrane region" description="Helical" evidence="2">
    <location>
        <begin position="173"/>
        <end position="192"/>
    </location>
</feature>
<feature type="domain" description="Zinc-ribbon" evidence="3">
    <location>
        <begin position="80"/>
        <end position="98"/>
    </location>
</feature>
<name>A0A1C3EN78_9PLAN</name>
<accession>A0A1C3EN78</accession>
<feature type="transmembrane region" description="Helical" evidence="2">
    <location>
        <begin position="307"/>
        <end position="332"/>
    </location>
</feature>
<dbReference type="Pfam" id="PF13240">
    <property type="entry name" value="Zn_Ribbon_1"/>
    <property type="match status" value="1"/>
</dbReference>
<feature type="transmembrane region" description="Helical" evidence="2">
    <location>
        <begin position="387"/>
        <end position="409"/>
    </location>
</feature>
<feature type="transmembrane region" description="Helical" evidence="2">
    <location>
        <begin position="457"/>
        <end position="478"/>
    </location>
</feature>
<evidence type="ECO:0000313" key="5">
    <source>
        <dbReference type="Proteomes" id="UP000094828"/>
    </source>
</evidence>
<keyword evidence="5" id="KW-1185">Reference proteome</keyword>
<dbReference type="STRING" id="1841610.A6X21_03225"/>
<feature type="region of interest" description="Disordered" evidence="1">
    <location>
        <begin position="38"/>
        <end position="58"/>
    </location>
</feature>
<feature type="transmembrane region" description="Helical" evidence="2">
    <location>
        <begin position="516"/>
        <end position="535"/>
    </location>
</feature>
<gene>
    <name evidence="4" type="ORF">A6X21_03225</name>
</gene>